<dbReference type="GO" id="GO:0003676">
    <property type="term" value="F:nucleic acid binding"/>
    <property type="evidence" value="ECO:0007669"/>
    <property type="project" value="InterPro"/>
</dbReference>
<evidence type="ECO:0000256" key="9">
    <source>
        <dbReference type="ARBA" id="ARBA00025599"/>
    </source>
</evidence>
<evidence type="ECO:0000256" key="5">
    <source>
        <dbReference type="ARBA" id="ARBA00022722"/>
    </source>
</evidence>
<dbReference type="PANTHER" id="PTHR12801">
    <property type="entry name" value="RNA EXONUCLEASE REXO1 / RECO3 FAMILY MEMBER-RELATED"/>
    <property type="match status" value="1"/>
</dbReference>
<dbReference type="GO" id="GO:0005634">
    <property type="term" value="C:nucleus"/>
    <property type="evidence" value="ECO:0007669"/>
    <property type="project" value="UniProtKB-SubCell"/>
</dbReference>
<dbReference type="CDD" id="cd06144">
    <property type="entry name" value="REX4_like"/>
    <property type="match status" value="1"/>
</dbReference>
<keyword evidence="15" id="KW-1185">Reference proteome</keyword>
<dbReference type="Gene3D" id="3.30.420.10">
    <property type="entry name" value="Ribonuclease H-like superfamily/Ribonuclease H"/>
    <property type="match status" value="1"/>
</dbReference>
<keyword evidence="4" id="KW-0698">rRNA processing</keyword>
<evidence type="ECO:0000313" key="13">
    <source>
        <dbReference type="EMBL" id="PLW23165.1"/>
    </source>
</evidence>
<dbReference type="EMBL" id="PGCJ01000098">
    <property type="protein sequence ID" value="PLW49064.1"/>
    <property type="molecule type" value="Genomic_DNA"/>
</dbReference>
<evidence type="ECO:0000313" key="12">
    <source>
        <dbReference type="EMBL" id="PLW19600.1"/>
    </source>
</evidence>
<name>A0A2N5VGF1_9BASI</name>
<comment type="similarity">
    <text evidence="2">Belongs to the REXO4 family.</text>
</comment>
<feature type="domain" description="Exonuclease" evidence="11">
    <location>
        <begin position="48"/>
        <end position="210"/>
    </location>
</feature>
<evidence type="ECO:0000256" key="8">
    <source>
        <dbReference type="ARBA" id="ARBA00023242"/>
    </source>
</evidence>
<evidence type="ECO:0000256" key="6">
    <source>
        <dbReference type="ARBA" id="ARBA00022801"/>
    </source>
</evidence>
<keyword evidence="8" id="KW-0539">Nucleus</keyword>
<reference evidence="15 16" key="1">
    <citation type="submission" date="2017-11" db="EMBL/GenBank/DDBJ databases">
        <title>De novo assembly and phasing of dikaryotic genomes from two isolates of Puccinia coronata f. sp. avenae, the causal agent of oat crown rust.</title>
        <authorList>
            <person name="Miller M.E."/>
            <person name="Zhang Y."/>
            <person name="Omidvar V."/>
            <person name="Sperschneider J."/>
            <person name="Schwessinger B."/>
            <person name="Raley C."/>
            <person name="Palmer J.M."/>
            <person name="Garnica D."/>
            <person name="Upadhyaya N."/>
            <person name="Rathjen J."/>
            <person name="Taylor J.M."/>
            <person name="Park R.F."/>
            <person name="Dodds P.N."/>
            <person name="Hirsch C.D."/>
            <person name="Kianian S.F."/>
            <person name="Figueroa M."/>
        </authorList>
    </citation>
    <scope>NUCLEOTIDE SEQUENCE [LARGE SCALE GENOMIC DNA]</scope>
    <source>
        <strain evidence="14">12NC29</strain>
        <strain evidence="13">12SD80</strain>
    </source>
</reference>
<protein>
    <recommendedName>
        <fullName evidence="3">RNA exonuclease 4</fullName>
    </recommendedName>
</protein>
<dbReference type="Proteomes" id="UP000235388">
    <property type="component" value="Unassembled WGS sequence"/>
</dbReference>
<evidence type="ECO:0000313" key="16">
    <source>
        <dbReference type="Proteomes" id="UP000235392"/>
    </source>
</evidence>
<dbReference type="InterPro" id="IPR047021">
    <property type="entry name" value="REXO1/3/4-like"/>
</dbReference>
<keyword evidence="5" id="KW-0540">Nuclease</keyword>
<comment type="caution">
    <text evidence="14">The sequence shown here is derived from an EMBL/GenBank/DDBJ whole genome shotgun (WGS) entry which is preliminary data.</text>
</comment>
<keyword evidence="6" id="KW-0378">Hydrolase</keyword>
<feature type="region of interest" description="Disordered" evidence="10">
    <location>
        <begin position="210"/>
        <end position="259"/>
    </location>
</feature>
<dbReference type="Pfam" id="PF00929">
    <property type="entry name" value="RNase_T"/>
    <property type="match status" value="1"/>
</dbReference>
<organism evidence="14 15">
    <name type="scientific">Puccinia coronata f. sp. avenae</name>
    <dbReference type="NCBI Taxonomy" id="200324"/>
    <lineage>
        <taxon>Eukaryota</taxon>
        <taxon>Fungi</taxon>
        <taxon>Dikarya</taxon>
        <taxon>Basidiomycota</taxon>
        <taxon>Pucciniomycotina</taxon>
        <taxon>Pucciniomycetes</taxon>
        <taxon>Pucciniales</taxon>
        <taxon>Pucciniaceae</taxon>
        <taxon>Puccinia</taxon>
    </lineage>
</organism>
<dbReference type="InterPro" id="IPR013520">
    <property type="entry name" value="Ribonucl_H"/>
</dbReference>
<accession>A0A2N5VGF1</accession>
<evidence type="ECO:0000256" key="1">
    <source>
        <dbReference type="ARBA" id="ARBA00004123"/>
    </source>
</evidence>
<keyword evidence="7" id="KW-0269">Exonuclease</keyword>
<dbReference type="FunFam" id="3.30.420.10:FF:000007">
    <property type="entry name" value="Interferon-stimulated exonuclease gene 20"/>
    <property type="match status" value="1"/>
</dbReference>
<dbReference type="GO" id="GO:0006364">
    <property type="term" value="P:rRNA processing"/>
    <property type="evidence" value="ECO:0007669"/>
    <property type="project" value="UniProtKB-KW"/>
</dbReference>
<dbReference type="PANTHER" id="PTHR12801:SF45">
    <property type="entry name" value="RNA EXONUCLEASE 4"/>
    <property type="match status" value="1"/>
</dbReference>
<dbReference type="InterPro" id="IPR037431">
    <property type="entry name" value="REX4_DEDDh_dom"/>
</dbReference>
<dbReference type="SMART" id="SM00479">
    <property type="entry name" value="EXOIII"/>
    <property type="match status" value="1"/>
</dbReference>
<feature type="compositionally biased region" description="Polar residues" evidence="10">
    <location>
        <begin position="249"/>
        <end position="259"/>
    </location>
</feature>
<evidence type="ECO:0000313" key="15">
    <source>
        <dbReference type="Proteomes" id="UP000235388"/>
    </source>
</evidence>
<comment type="subcellular location">
    <subcellularLocation>
        <location evidence="1">Nucleus</location>
    </subcellularLocation>
</comment>
<dbReference type="InterPro" id="IPR036397">
    <property type="entry name" value="RNaseH_sf"/>
</dbReference>
<dbReference type="STRING" id="200324.A0A2N5VGF1"/>
<evidence type="ECO:0000313" key="14">
    <source>
        <dbReference type="EMBL" id="PLW49064.1"/>
    </source>
</evidence>
<evidence type="ECO:0000256" key="3">
    <source>
        <dbReference type="ARBA" id="ARBA00016937"/>
    </source>
</evidence>
<evidence type="ECO:0000256" key="4">
    <source>
        <dbReference type="ARBA" id="ARBA00022552"/>
    </source>
</evidence>
<dbReference type="EMBL" id="PGCJ01000810">
    <property type="protein sequence ID" value="PLW19600.1"/>
    <property type="molecule type" value="Genomic_DNA"/>
</dbReference>
<dbReference type="AlphaFoldDB" id="A0A2N5VGF1"/>
<evidence type="ECO:0000256" key="7">
    <source>
        <dbReference type="ARBA" id="ARBA00022839"/>
    </source>
</evidence>
<evidence type="ECO:0000256" key="2">
    <source>
        <dbReference type="ARBA" id="ARBA00010489"/>
    </source>
</evidence>
<proteinExistence type="inferred from homology"/>
<dbReference type="GO" id="GO:0008408">
    <property type="term" value="F:3'-5' exonuclease activity"/>
    <property type="evidence" value="ECO:0007669"/>
    <property type="project" value="InterPro"/>
</dbReference>
<dbReference type="GO" id="GO:0000027">
    <property type="term" value="P:ribosomal large subunit assembly"/>
    <property type="evidence" value="ECO:0007669"/>
    <property type="project" value="TreeGrafter"/>
</dbReference>
<gene>
    <name evidence="14" type="ORF">PCANC_12138</name>
    <name evidence="12" type="ORF">PCANC_14948</name>
    <name evidence="13" type="ORF">PCASD_16507</name>
</gene>
<evidence type="ECO:0000256" key="10">
    <source>
        <dbReference type="SAM" id="MobiDB-lite"/>
    </source>
</evidence>
<dbReference type="InterPro" id="IPR012337">
    <property type="entry name" value="RNaseH-like_sf"/>
</dbReference>
<dbReference type="Proteomes" id="UP000235392">
    <property type="component" value="Unassembled WGS sequence"/>
</dbReference>
<evidence type="ECO:0000259" key="11">
    <source>
        <dbReference type="SMART" id="SM00479"/>
    </source>
</evidence>
<sequence length="259" mass="28581">MSLRSLFTKLKQHLFKSSPPAAPSKGILAARLIKAKPQMKLTKDQQKNYVAIDCEMVGVGPGGTTSALARVSVVDFDGNVLLDSYVKPNQPVTQYRTWVSGIRPRHLKDASGFRAVKSNVAKLIDKKVLVGHAIHHDLRALKLHHPPELIRDTSTYQPLWVLVNTTCSPSLKNLAKVLLDLKIQKASHCSIDDAKATMAIYRTQQEEWEDELMKAKKQQPVPLTPAKAPNALLPKQASPPQKSPPIKPTANNNEAHPPL</sequence>
<dbReference type="SUPFAM" id="SSF53098">
    <property type="entry name" value="Ribonuclease H-like"/>
    <property type="match status" value="1"/>
</dbReference>
<dbReference type="OrthoDB" id="8191639at2759"/>
<dbReference type="EMBL" id="PGCI01000641">
    <property type="protein sequence ID" value="PLW23165.1"/>
    <property type="molecule type" value="Genomic_DNA"/>
</dbReference>
<comment type="function">
    <text evidence="9">Exoribonuclease involved in ribosome biosynthesis. Involved in the processing of ITS1, the internal transcribed spacer localized between the 18S and 5.8S rRNAs.</text>
</comment>